<sequence>MTDIAVHFDSHGCAFYQRIPPCNVFNLEDLGTVLDACQKEDEVLHFHAVRDKAKSWLQCDDLQLVTSLGVTCADGTAPLKPCFVLQSKAHSEGWCEEDEGYSLVTTNSNWADKASYTDWFLNVFLPQARAHADPAQPIVLTFDAQLSHFTTYLGDVAHSNNVILFCLPSHNIYCI</sequence>
<evidence type="ECO:0000313" key="2">
    <source>
        <dbReference type="EMBL" id="EIW83892.1"/>
    </source>
</evidence>
<dbReference type="Pfam" id="PF03184">
    <property type="entry name" value="DDE_1"/>
    <property type="match status" value="1"/>
</dbReference>
<dbReference type="GeneID" id="19211936"/>
<evidence type="ECO:0000259" key="1">
    <source>
        <dbReference type="Pfam" id="PF03184"/>
    </source>
</evidence>
<proteinExistence type="predicted"/>
<dbReference type="InterPro" id="IPR004875">
    <property type="entry name" value="DDE_SF_endonuclease_dom"/>
</dbReference>
<dbReference type="OrthoDB" id="3265672at2759"/>
<dbReference type="AlphaFoldDB" id="A0A5M3MXQ6"/>
<name>A0A5M3MXQ6_CONPW</name>
<dbReference type="RefSeq" id="XP_007765749.1">
    <property type="nucleotide sequence ID" value="XM_007767559.1"/>
</dbReference>
<dbReference type="Proteomes" id="UP000053558">
    <property type="component" value="Unassembled WGS sequence"/>
</dbReference>
<feature type="domain" description="DDE-1" evidence="1">
    <location>
        <begin position="70"/>
        <end position="170"/>
    </location>
</feature>
<comment type="caution">
    <text evidence="2">The sequence shown here is derived from an EMBL/GenBank/DDBJ whole genome shotgun (WGS) entry which is preliminary data.</text>
</comment>
<protein>
    <recommendedName>
        <fullName evidence="1">DDE-1 domain-containing protein</fullName>
    </recommendedName>
</protein>
<dbReference type="KEGG" id="cput:CONPUDRAFT_99488"/>
<reference evidence="3" key="1">
    <citation type="journal article" date="2012" name="Science">
        <title>The Paleozoic origin of enzymatic lignin decomposition reconstructed from 31 fungal genomes.</title>
        <authorList>
            <person name="Floudas D."/>
            <person name="Binder M."/>
            <person name="Riley R."/>
            <person name="Barry K."/>
            <person name="Blanchette R.A."/>
            <person name="Henrissat B."/>
            <person name="Martinez A.T."/>
            <person name="Otillar R."/>
            <person name="Spatafora J.W."/>
            <person name="Yadav J.S."/>
            <person name="Aerts A."/>
            <person name="Benoit I."/>
            <person name="Boyd A."/>
            <person name="Carlson A."/>
            <person name="Copeland A."/>
            <person name="Coutinho P.M."/>
            <person name="de Vries R.P."/>
            <person name="Ferreira P."/>
            <person name="Findley K."/>
            <person name="Foster B."/>
            <person name="Gaskell J."/>
            <person name="Glotzer D."/>
            <person name="Gorecki P."/>
            <person name="Heitman J."/>
            <person name="Hesse C."/>
            <person name="Hori C."/>
            <person name="Igarashi K."/>
            <person name="Jurgens J.A."/>
            <person name="Kallen N."/>
            <person name="Kersten P."/>
            <person name="Kohler A."/>
            <person name="Kuees U."/>
            <person name="Kumar T.K.A."/>
            <person name="Kuo A."/>
            <person name="LaButti K."/>
            <person name="Larrondo L.F."/>
            <person name="Lindquist E."/>
            <person name="Ling A."/>
            <person name="Lombard V."/>
            <person name="Lucas S."/>
            <person name="Lundell T."/>
            <person name="Martin R."/>
            <person name="McLaughlin D.J."/>
            <person name="Morgenstern I."/>
            <person name="Morin E."/>
            <person name="Murat C."/>
            <person name="Nagy L.G."/>
            <person name="Nolan M."/>
            <person name="Ohm R.A."/>
            <person name="Patyshakuliyeva A."/>
            <person name="Rokas A."/>
            <person name="Ruiz-Duenas F.J."/>
            <person name="Sabat G."/>
            <person name="Salamov A."/>
            <person name="Samejima M."/>
            <person name="Schmutz J."/>
            <person name="Slot J.C."/>
            <person name="St John F."/>
            <person name="Stenlid J."/>
            <person name="Sun H."/>
            <person name="Sun S."/>
            <person name="Syed K."/>
            <person name="Tsang A."/>
            <person name="Wiebenga A."/>
            <person name="Young D."/>
            <person name="Pisabarro A."/>
            <person name="Eastwood D.C."/>
            <person name="Martin F."/>
            <person name="Cullen D."/>
            <person name="Grigoriev I.V."/>
            <person name="Hibbett D.S."/>
        </authorList>
    </citation>
    <scope>NUCLEOTIDE SEQUENCE [LARGE SCALE GENOMIC DNA]</scope>
    <source>
        <strain evidence="3">RWD-64-598 SS2</strain>
    </source>
</reference>
<gene>
    <name evidence="2" type="ORF">CONPUDRAFT_99488</name>
</gene>
<accession>A0A5M3MXQ6</accession>
<organism evidence="2 3">
    <name type="scientific">Coniophora puteana (strain RWD-64-598)</name>
    <name type="common">Brown rot fungus</name>
    <dbReference type="NCBI Taxonomy" id="741705"/>
    <lineage>
        <taxon>Eukaryota</taxon>
        <taxon>Fungi</taxon>
        <taxon>Dikarya</taxon>
        <taxon>Basidiomycota</taxon>
        <taxon>Agaricomycotina</taxon>
        <taxon>Agaricomycetes</taxon>
        <taxon>Agaricomycetidae</taxon>
        <taxon>Boletales</taxon>
        <taxon>Coniophorineae</taxon>
        <taxon>Coniophoraceae</taxon>
        <taxon>Coniophora</taxon>
    </lineage>
</organism>
<dbReference type="GO" id="GO:0003676">
    <property type="term" value="F:nucleic acid binding"/>
    <property type="evidence" value="ECO:0007669"/>
    <property type="project" value="InterPro"/>
</dbReference>
<dbReference type="EMBL" id="JH711575">
    <property type="protein sequence ID" value="EIW83892.1"/>
    <property type="molecule type" value="Genomic_DNA"/>
</dbReference>
<evidence type="ECO:0000313" key="3">
    <source>
        <dbReference type="Proteomes" id="UP000053558"/>
    </source>
</evidence>
<keyword evidence="3" id="KW-1185">Reference proteome</keyword>